<proteinExistence type="predicted"/>
<dbReference type="EMBL" id="BSFF01000002">
    <property type="protein sequence ID" value="GLK55590.1"/>
    <property type="molecule type" value="Genomic_DNA"/>
</dbReference>
<keyword evidence="4" id="KW-1185">Reference proteome</keyword>
<comment type="caution">
    <text evidence="2">The sequence shown here is derived from an EMBL/GenBank/DDBJ whole genome shotgun (WGS) entry which is preliminary data.</text>
</comment>
<gene>
    <name evidence="2" type="ORF">GCM10008170_16090</name>
    <name evidence="3" type="ORF">JOD31_000509</name>
</gene>
<protein>
    <recommendedName>
        <fullName evidence="6">Secreted protein</fullName>
    </recommendedName>
</protein>
<reference evidence="3 4" key="2">
    <citation type="submission" date="2021-01" db="EMBL/GenBank/DDBJ databases">
        <title>Genomic Encyclopedia of Type Strains, Phase IV (KMG-IV): sequencing the most valuable type-strain genomes for metagenomic binning, comparative biology and taxonomic classification.</title>
        <authorList>
            <person name="Goeker M."/>
        </authorList>
    </citation>
    <scope>NUCLEOTIDE SEQUENCE [LARGE SCALE GENOMIC DNA]</scope>
    <source>
        <strain evidence="3 4">DSM 6130</strain>
    </source>
</reference>
<evidence type="ECO:0000313" key="5">
    <source>
        <dbReference type="Proteomes" id="UP001143400"/>
    </source>
</evidence>
<dbReference type="Proteomes" id="UP001143400">
    <property type="component" value="Unassembled WGS sequence"/>
</dbReference>
<evidence type="ECO:0000256" key="1">
    <source>
        <dbReference type="SAM" id="SignalP"/>
    </source>
</evidence>
<dbReference type="PROSITE" id="PS51257">
    <property type="entry name" value="PROKAR_LIPOPROTEIN"/>
    <property type="match status" value="1"/>
</dbReference>
<dbReference type="AlphaFoldDB" id="A0A9W6IUU3"/>
<evidence type="ECO:0000313" key="2">
    <source>
        <dbReference type="EMBL" id="GLK55590.1"/>
    </source>
</evidence>
<dbReference type="Proteomes" id="UP000758856">
    <property type="component" value="Unassembled WGS sequence"/>
</dbReference>
<name>A0A9W6IUU3_9HYPH</name>
<sequence>MTLIRIAGASALALACGLATAPANANILVQQTTVNGFKVDRYSWLDSKGRKRSVSLKREGEGNAGHGGYAVQFTYQYLSNGVWKTMRANPPSSAEGFGYFVSHERYRDFSDNTQDTIAGKIFNKDDSPLGRGFAATRVPLSTSTPKKAAIQYQVSYPRYGTVNATTLNPNTGGDSPKLPLTAASYALYQLPVRITWYFEEGKDHPRIRTQVMLDNLPGVNRASFDLRGPYGVLNFDGATPGPIKQALWGDRFQFRTLTLPLTRNSTWTWETANNGSRYSALTAGSFEMGLVEPRAYSSTRTRQGYSDGRGKTSVTYNGGNGCPFQAQKIPCDYEWPYQSAQYELPYNNANATTTSKKMAWGSTAYYGMSISQVYDTSTTSQPFDGFPAGGTLSYDVCLVLDKTVSGTVTKALANAKGDYNCADGVR</sequence>
<organism evidence="2 5">
    <name type="scientific">Methylopila capsulata</name>
    <dbReference type="NCBI Taxonomy" id="61654"/>
    <lineage>
        <taxon>Bacteria</taxon>
        <taxon>Pseudomonadati</taxon>
        <taxon>Pseudomonadota</taxon>
        <taxon>Alphaproteobacteria</taxon>
        <taxon>Hyphomicrobiales</taxon>
        <taxon>Methylopilaceae</taxon>
        <taxon>Methylopila</taxon>
    </lineage>
</organism>
<evidence type="ECO:0008006" key="6">
    <source>
        <dbReference type="Google" id="ProtNLM"/>
    </source>
</evidence>
<reference evidence="2" key="3">
    <citation type="submission" date="2023-01" db="EMBL/GenBank/DDBJ databases">
        <authorList>
            <person name="Sun Q."/>
            <person name="Evtushenko L."/>
        </authorList>
    </citation>
    <scope>NUCLEOTIDE SEQUENCE</scope>
    <source>
        <strain evidence="2">VKM B-1606</strain>
    </source>
</reference>
<evidence type="ECO:0000313" key="4">
    <source>
        <dbReference type="Proteomes" id="UP000758856"/>
    </source>
</evidence>
<dbReference type="EMBL" id="JAFBCY010000001">
    <property type="protein sequence ID" value="MBM7850297.1"/>
    <property type="molecule type" value="Genomic_DNA"/>
</dbReference>
<accession>A0A9W6IUU3</accession>
<evidence type="ECO:0000313" key="3">
    <source>
        <dbReference type="EMBL" id="MBM7850297.1"/>
    </source>
</evidence>
<keyword evidence="1" id="KW-0732">Signal</keyword>
<feature type="chain" id="PRO_5040986296" description="Secreted protein" evidence="1">
    <location>
        <begin position="26"/>
        <end position="426"/>
    </location>
</feature>
<feature type="signal peptide" evidence="1">
    <location>
        <begin position="1"/>
        <end position="25"/>
    </location>
</feature>
<reference evidence="2" key="1">
    <citation type="journal article" date="2014" name="Int. J. Syst. Evol. Microbiol.">
        <title>Complete genome sequence of Corynebacterium casei LMG S-19264T (=DSM 44701T), isolated from a smear-ripened cheese.</title>
        <authorList>
            <consortium name="US DOE Joint Genome Institute (JGI-PGF)"/>
            <person name="Walter F."/>
            <person name="Albersmeier A."/>
            <person name="Kalinowski J."/>
            <person name="Ruckert C."/>
        </authorList>
    </citation>
    <scope>NUCLEOTIDE SEQUENCE</scope>
    <source>
        <strain evidence="2">VKM B-1606</strain>
    </source>
</reference>
<dbReference type="RefSeq" id="WP_204948744.1">
    <property type="nucleotide sequence ID" value="NZ_BSFF01000002.1"/>
</dbReference>